<gene>
    <name evidence="3" type="ORF">VP1G_10992</name>
</gene>
<dbReference type="PANTHER" id="PTHR12149:SF8">
    <property type="entry name" value="PROTEIN-RIBULOSAMINE 3-KINASE"/>
    <property type="match status" value="1"/>
</dbReference>
<dbReference type="InterPro" id="IPR011009">
    <property type="entry name" value="Kinase-like_dom_sf"/>
</dbReference>
<protein>
    <recommendedName>
        <fullName evidence="1">protein-ribulosamine 3-kinase</fullName>
        <ecNumber evidence="1">2.7.1.172</ecNumber>
    </recommendedName>
</protein>
<comment type="catalytic activity">
    <reaction evidence="2">
        <text>N(6)-D-ribulosyl-L-lysyl-[protein] + ATP = N(6)-(3-O-phospho-D-ribulosyl)-L-lysyl-[protein] + ADP + H(+)</text>
        <dbReference type="Rhea" id="RHEA:48432"/>
        <dbReference type="Rhea" id="RHEA-COMP:12103"/>
        <dbReference type="Rhea" id="RHEA-COMP:12104"/>
        <dbReference type="ChEBI" id="CHEBI:15378"/>
        <dbReference type="ChEBI" id="CHEBI:30616"/>
        <dbReference type="ChEBI" id="CHEBI:90418"/>
        <dbReference type="ChEBI" id="CHEBI:90420"/>
        <dbReference type="ChEBI" id="CHEBI:456216"/>
        <dbReference type="EC" id="2.7.1.172"/>
    </reaction>
    <physiologicalReaction direction="left-to-right" evidence="2">
        <dbReference type="Rhea" id="RHEA:48433"/>
    </physiologicalReaction>
</comment>
<evidence type="ECO:0000256" key="1">
    <source>
        <dbReference type="ARBA" id="ARBA00011961"/>
    </source>
</evidence>
<evidence type="ECO:0000313" key="4">
    <source>
        <dbReference type="Proteomes" id="UP000078576"/>
    </source>
</evidence>
<dbReference type="SUPFAM" id="SSF56112">
    <property type="entry name" value="Protein kinase-like (PK-like)"/>
    <property type="match status" value="1"/>
</dbReference>
<dbReference type="Proteomes" id="UP000078576">
    <property type="component" value="Unassembled WGS sequence"/>
</dbReference>
<evidence type="ECO:0000256" key="2">
    <source>
        <dbReference type="ARBA" id="ARBA00048655"/>
    </source>
</evidence>
<name>A0A194V1R1_CYTMA</name>
<dbReference type="AlphaFoldDB" id="A0A194V1R1"/>
<dbReference type="PANTHER" id="PTHR12149">
    <property type="entry name" value="FRUCTOSAMINE 3 KINASE-RELATED PROTEIN"/>
    <property type="match status" value="1"/>
</dbReference>
<sequence length="200" mass="23133">MTADENMADPNREAIPGISDQILDPAIAEGVYIGIETCYLSQSDTVISINEFWQLYDDVVKMALDKLIPRLLDILTKNGQAIRPVLIHGDLWESNIGTDEESGEIYFWDACAYYAHHERDVAMWRCAHHQMTDEKYRGEYFKNYPPSEPRQEADDRNRLYSVEILMNNGLTFPGAKTRQLAVEELRYLIAKYFPEEYIGK</sequence>
<proteinExistence type="predicted"/>
<dbReference type="Pfam" id="PF03881">
    <property type="entry name" value="Fructosamin_kin"/>
    <property type="match status" value="1"/>
</dbReference>
<reference evidence="4" key="1">
    <citation type="submission" date="2014-12" db="EMBL/GenBank/DDBJ databases">
        <title>Genome Sequence of Valsa Canker Pathogens Uncovers a Specific Adaption of Colonization on Woody Bark.</title>
        <authorList>
            <person name="Yin Z."/>
            <person name="Liu H."/>
            <person name="Gao X."/>
            <person name="Li Z."/>
            <person name="Song N."/>
            <person name="Ke X."/>
            <person name="Dai Q."/>
            <person name="Wu Y."/>
            <person name="Sun Y."/>
            <person name="Xu J.-R."/>
            <person name="Kang Z.K."/>
            <person name="Wang L."/>
            <person name="Huang L."/>
        </authorList>
    </citation>
    <scope>NUCLEOTIDE SEQUENCE [LARGE SCALE GENOMIC DNA]</scope>
    <source>
        <strain evidence="4">SXYL134</strain>
    </source>
</reference>
<accession>A0A194V1R1</accession>
<dbReference type="GO" id="GO:0102193">
    <property type="term" value="F:protein-ribulosamine 3-kinase activity"/>
    <property type="evidence" value="ECO:0007669"/>
    <property type="project" value="UniProtKB-EC"/>
</dbReference>
<dbReference type="EC" id="2.7.1.172" evidence="1"/>
<evidence type="ECO:0000313" key="3">
    <source>
        <dbReference type="EMBL" id="KUI57890.1"/>
    </source>
</evidence>
<dbReference type="OrthoDB" id="5772781at2759"/>
<dbReference type="InterPro" id="IPR016477">
    <property type="entry name" value="Fructo-/Ketosamine-3-kinase"/>
</dbReference>
<keyword evidence="4" id="KW-1185">Reference proteome</keyword>
<dbReference type="Gene3D" id="3.90.1200.10">
    <property type="match status" value="1"/>
</dbReference>
<dbReference type="EMBL" id="KN714705">
    <property type="protein sequence ID" value="KUI57890.1"/>
    <property type="molecule type" value="Genomic_DNA"/>
</dbReference>
<organism evidence="3 4">
    <name type="scientific">Cytospora mali</name>
    <name type="common">Apple Valsa canker fungus</name>
    <name type="synonym">Valsa mali</name>
    <dbReference type="NCBI Taxonomy" id="578113"/>
    <lineage>
        <taxon>Eukaryota</taxon>
        <taxon>Fungi</taxon>
        <taxon>Dikarya</taxon>
        <taxon>Ascomycota</taxon>
        <taxon>Pezizomycotina</taxon>
        <taxon>Sordariomycetes</taxon>
        <taxon>Sordariomycetidae</taxon>
        <taxon>Diaporthales</taxon>
        <taxon>Cytosporaceae</taxon>
        <taxon>Cytospora</taxon>
    </lineage>
</organism>